<organism evidence="3 4">
    <name type="scientific">Citrus x changshan-huyou</name>
    <dbReference type="NCBI Taxonomy" id="2935761"/>
    <lineage>
        <taxon>Eukaryota</taxon>
        <taxon>Viridiplantae</taxon>
        <taxon>Streptophyta</taxon>
        <taxon>Embryophyta</taxon>
        <taxon>Tracheophyta</taxon>
        <taxon>Spermatophyta</taxon>
        <taxon>Magnoliopsida</taxon>
        <taxon>eudicotyledons</taxon>
        <taxon>Gunneridae</taxon>
        <taxon>Pentapetalae</taxon>
        <taxon>rosids</taxon>
        <taxon>malvids</taxon>
        <taxon>Sapindales</taxon>
        <taxon>Rutaceae</taxon>
        <taxon>Aurantioideae</taxon>
        <taxon>Citrus</taxon>
    </lineage>
</organism>
<reference evidence="3 4" key="1">
    <citation type="submission" date="2024-05" db="EMBL/GenBank/DDBJ databases">
        <title>Haplotype-resolved chromosome-level genome assembly of Huyou (Citrus changshanensis).</title>
        <authorList>
            <person name="Miao C."/>
            <person name="Chen W."/>
            <person name="Wu Y."/>
            <person name="Wang L."/>
            <person name="Zhao S."/>
            <person name="Grierson D."/>
            <person name="Xu C."/>
            <person name="Chen K."/>
        </authorList>
    </citation>
    <scope>NUCLEOTIDE SEQUENCE [LARGE SCALE GENOMIC DNA]</scope>
    <source>
        <strain evidence="3">01-14</strain>
        <tissue evidence="3">Leaf</tissue>
    </source>
</reference>
<gene>
    <name evidence="3" type="ORF">WN944_012285</name>
</gene>
<dbReference type="InterPro" id="IPR035940">
    <property type="entry name" value="CAP_sf"/>
</dbReference>
<dbReference type="PRINTS" id="PR00837">
    <property type="entry name" value="V5TPXLIKE"/>
</dbReference>
<evidence type="ECO:0000313" key="3">
    <source>
        <dbReference type="EMBL" id="KAK9223836.1"/>
    </source>
</evidence>
<dbReference type="InterPro" id="IPR018244">
    <property type="entry name" value="Allrgn_V5/Tpx1_CS"/>
</dbReference>
<dbReference type="Gene3D" id="3.40.33.10">
    <property type="entry name" value="CAP"/>
    <property type="match status" value="3"/>
</dbReference>
<dbReference type="InterPro" id="IPR001283">
    <property type="entry name" value="CRISP-related"/>
</dbReference>
<feature type="chain" id="PRO_5042839993" description="SCP domain-containing protein" evidence="1">
    <location>
        <begin position="23"/>
        <end position="356"/>
    </location>
</feature>
<dbReference type="PROSITE" id="PS01009">
    <property type="entry name" value="CRISP_1"/>
    <property type="match status" value="1"/>
</dbReference>
<dbReference type="PANTHER" id="PTHR10334">
    <property type="entry name" value="CYSTEINE-RICH SECRETORY PROTEIN-RELATED"/>
    <property type="match status" value="1"/>
</dbReference>
<dbReference type="SMART" id="SM00198">
    <property type="entry name" value="SCP"/>
    <property type="match status" value="2"/>
</dbReference>
<feature type="domain" description="SCP" evidence="2">
    <location>
        <begin position="135"/>
        <end position="269"/>
    </location>
</feature>
<sequence length="356" mass="40194">MSNISLAILCLVVLATTQLSSAQNSQQDYLRAHNEARASVRVGPMRWDNKSNGDITGTATVKLWVDERPKYNYNSNTCVGGECRHYTQVVWRNSVRLGCARVKCNNNRGTFVICNYDPPGNVAALATIHLSSAHNKPEDYLKAHNEARASVGVGPMSWVYKLADYSHKHAQKLKGNCNLKKPQVSKYSETIAWSNQGEITAIEFVKMCMDGKPLYDYNSNTCALNGTKCAFYTQVVWRNSVRLGCAKERCNNNGTLNFVICNYDPRVLAARIHLFSANNATQQRYVHLHNEAPHNFGIGIGMTWDKTLEDHSHSYALKLKVDCIIEHSVRHYGENLAWADYDFTVDHIVKMWVDEK</sequence>
<evidence type="ECO:0000256" key="1">
    <source>
        <dbReference type="SAM" id="SignalP"/>
    </source>
</evidence>
<comment type="caution">
    <text evidence="3">The sequence shown here is derived from an EMBL/GenBank/DDBJ whole genome shotgun (WGS) entry which is preliminary data.</text>
</comment>
<dbReference type="FunFam" id="3.40.33.10:FF:000004">
    <property type="entry name" value="CAP, cysteine-rich secretory protein, antigen 5"/>
    <property type="match status" value="1"/>
</dbReference>
<dbReference type="SUPFAM" id="SSF55797">
    <property type="entry name" value="PR-1-like"/>
    <property type="match status" value="3"/>
</dbReference>
<dbReference type="GO" id="GO:0005576">
    <property type="term" value="C:extracellular region"/>
    <property type="evidence" value="ECO:0007669"/>
    <property type="project" value="InterPro"/>
</dbReference>
<name>A0AAP0MXK0_9ROSI</name>
<feature type="domain" description="SCP" evidence="2">
    <location>
        <begin position="24"/>
        <end position="124"/>
    </location>
</feature>
<protein>
    <recommendedName>
        <fullName evidence="2">SCP domain-containing protein</fullName>
    </recommendedName>
</protein>
<dbReference type="Proteomes" id="UP001428341">
    <property type="component" value="Unassembled WGS sequence"/>
</dbReference>
<dbReference type="Pfam" id="PF00188">
    <property type="entry name" value="CAP"/>
    <property type="match status" value="2"/>
</dbReference>
<dbReference type="AlphaFoldDB" id="A0AAP0MXK0"/>
<dbReference type="InterPro" id="IPR014044">
    <property type="entry name" value="CAP_dom"/>
</dbReference>
<accession>A0AAP0MXK0</accession>
<evidence type="ECO:0000259" key="2">
    <source>
        <dbReference type="SMART" id="SM00198"/>
    </source>
</evidence>
<feature type="signal peptide" evidence="1">
    <location>
        <begin position="1"/>
        <end position="22"/>
    </location>
</feature>
<keyword evidence="1" id="KW-0732">Signal</keyword>
<proteinExistence type="predicted"/>
<dbReference type="EMBL" id="JBCGBO010000002">
    <property type="protein sequence ID" value="KAK9223836.1"/>
    <property type="molecule type" value="Genomic_DNA"/>
</dbReference>
<evidence type="ECO:0000313" key="4">
    <source>
        <dbReference type="Proteomes" id="UP001428341"/>
    </source>
</evidence>
<dbReference type="PROSITE" id="PS01010">
    <property type="entry name" value="CRISP_2"/>
    <property type="match status" value="1"/>
</dbReference>
<keyword evidence="4" id="KW-1185">Reference proteome</keyword>